<sequence length="76" mass="7932">MAAVADMHIDLLVCRLIAVGCSEEPADGNAIPTMEHLDPLTLQSTITTKKHETPVLTGTIEASPSLAASTVTEACE</sequence>
<keyword evidence="1" id="KW-0732">Signal</keyword>
<evidence type="ECO:0000313" key="2">
    <source>
        <dbReference type="EMBL" id="VDM74078.1"/>
    </source>
</evidence>
<keyword evidence="3" id="KW-1185">Reference proteome</keyword>
<evidence type="ECO:0000256" key="1">
    <source>
        <dbReference type="SAM" id="SignalP"/>
    </source>
</evidence>
<dbReference type="Proteomes" id="UP000270094">
    <property type="component" value="Unassembled WGS sequence"/>
</dbReference>
<feature type="chain" id="PRO_5017937893" evidence="1">
    <location>
        <begin position="23"/>
        <end position="76"/>
    </location>
</feature>
<feature type="signal peptide" evidence="1">
    <location>
        <begin position="1"/>
        <end position="22"/>
    </location>
</feature>
<gene>
    <name evidence="2" type="ORF">SVUK_LOCUS9076</name>
</gene>
<reference evidence="2 3" key="1">
    <citation type="submission" date="2018-11" db="EMBL/GenBank/DDBJ databases">
        <authorList>
            <consortium name="Pathogen Informatics"/>
        </authorList>
    </citation>
    <scope>NUCLEOTIDE SEQUENCE [LARGE SCALE GENOMIC DNA]</scope>
</reference>
<organism evidence="2 3">
    <name type="scientific">Strongylus vulgaris</name>
    <name type="common">Blood worm</name>
    <dbReference type="NCBI Taxonomy" id="40348"/>
    <lineage>
        <taxon>Eukaryota</taxon>
        <taxon>Metazoa</taxon>
        <taxon>Ecdysozoa</taxon>
        <taxon>Nematoda</taxon>
        <taxon>Chromadorea</taxon>
        <taxon>Rhabditida</taxon>
        <taxon>Rhabditina</taxon>
        <taxon>Rhabditomorpha</taxon>
        <taxon>Strongyloidea</taxon>
        <taxon>Strongylidae</taxon>
        <taxon>Strongylus</taxon>
    </lineage>
</organism>
<dbReference type="EMBL" id="UYYB01034073">
    <property type="protein sequence ID" value="VDM74078.1"/>
    <property type="molecule type" value="Genomic_DNA"/>
</dbReference>
<accession>A0A3P7L4H1</accession>
<dbReference type="AlphaFoldDB" id="A0A3P7L4H1"/>
<proteinExistence type="predicted"/>
<evidence type="ECO:0000313" key="3">
    <source>
        <dbReference type="Proteomes" id="UP000270094"/>
    </source>
</evidence>
<name>A0A3P7L4H1_STRVU</name>
<protein>
    <submittedName>
        <fullName evidence="2">Uncharacterized protein</fullName>
    </submittedName>
</protein>